<dbReference type="AlphaFoldDB" id="A0A9E7N8I8"/>
<keyword evidence="1" id="KW-1133">Transmembrane helix</keyword>
<dbReference type="RefSeq" id="WP_253430069.1">
    <property type="nucleotide sequence ID" value="NZ_CP100355.1"/>
</dbReference>
<accession>A0A9E7N8I8</accession>
<keyword evidence="3" id="KW-1185">Reference proteome</keyword>
<evidence type="ECO:0000313" key="2">
    <source>
        <dbReference type="EMBL" id="UTF53714.1"/>
    </source>
</evidence>
<dbReference type="GeneID" id="73288382"/>
<keyword evidence="1" id="KW-0472">Membrane</keyword>
<dbReference type="KEGG" id="sawl:NGM29_00010"/>
<reference evidence="2" key="1">
    <citation type="submission" date="2022-06" db="EMBL/GenBank/DDBJ databases">
        <title>Diverse halophilic archaea isolated from saline environments.</title>
        <authorList>
            <person name="Cui H.-L."/>
        </authorList>
    </citation>
    <scope>NUCLEOTIDE SEQUENCE</scope>
    <source>
        <strain evidence="2">WLHS1</strain>
    </source>
</reference>
<evidence type="ECO:0000313" key="3">
    <source>
        <dbReference type="Proteomes" id="UP001056855"/>
    </source>
</evidence>
<dbReference type="Proteomes" id="UP001056855">
    <property type="component" value="Chromosome"/>
</dbReference>
<name>A0A9E7N8I8_9EURY</name>
<gene>
    <name evidence="2" type="ORF">NGM29_00010</name>
</gene>
<keyword evidence="1" id="KW-0812">Transmembrane</keyword>
<sequence length="45" mass="4795">MALDLSAYEHPTWLTALGTGAGYLAILGLMTVALFLVPWALFATL</sequence>
<dbReference type="EMBL" id="CP100355">
    <property type="protein sequence ID" value="UTF53714.1"/>
    <property type="molecule type" value="Genomic_DNA"/>
</dbReference>
<feature type="transmembrane region" description="Helical" evidence="1">
    <location>
        <begin position="20"/>
        <end position="42"/>
    </location>
</feature>
<proteinExistence type="predicted"/>
<evidence type="ECO:0000256" key="1">
    <source>
        <dbReference type="SAM" id="Phobius"/>
    </source>
</evidence>
<organism evidence="2 3">
    <name type="scientific">Natronosalvus rutilus</name>
    <dbReference type="NCBI Taxonomy" id="2953753"/>
    <lineage>
        <taxon>Archaea</taxon>
        <taxon>Methanobacteriati</taxon>
        <taxon>Methanobacteriota</taxon>
        <taxon>Stenosarchaea group</taxon>
        <taxon>Halobacteria</taxon>
        <taxon>Halobacteriales</taxon>
        <taxon>Natrialbaceae</taxon>
        <taxon>Natronosalvus</taxon>
    </lineage>
</organism>
<protein>
    <submittedName>
        <fullName evidence="2">Uncharacterized protein</fullName>
    </submittedName>
</protein>